<sequence>MPRDRDEIGLGSIVLAHEGADEGWWEAEVIGINGTVHSLRWRDYPTQPTILRRADELALLPPAKA</sequence>
<accession>A0A2R4WWS3</accession>
<evidence type="ECO:0000313" key="2">
    <source>
        <dbReference type="Proteomes" id="UP000244755"/>
    </source>
</evidence>
<evidence type="ECO:0000313" key="1">
    <source>
        <dbReference type="EMBL" id="AWB26002.1"/>
    </source>
</evidence>
<dbReference type="OrthoDB" id="7997793at2"/>
<proteinExistence type="predicted"/>
<keyword evidence="2" id="KW-1185">Reference proteome</keyword>
<name>A0A2R4WWS3_9HYPH</name>
<dbReference type="Proteomes" id="UP000244755">
    <property type="component" value="Chromosome 2"/>
</dbReference>
<reference evidence="1 2" key="1">
    <citation type="submission" date="2018-04" db="EMBL/GenBank/DDBJ databases">
        <title>Methylobacterium sp. PR1016A genome.</title>
        <authorList>
            <person name="Park W."/>
        </authorList>
    </citation>
    <scope>NUCLEOTIDE SEQUENCE [LARGE SCALE GENOMIC DNA]</scope>
    <source>
        <strain evidence="1 2">PR1016A</strain>
    </source>
</reference>
<dbReference type="EMBL" id="CP028844">
    <property type="protein sequence ID" value="AWB26002.1"/>
    <property type="molecule type" value="Genomic_DNA"/>
</dbReference>
<gene>
    <name evidence="1" type="ORF">DA075_33185</name>
</gene>
<organism evidence="1 2">
    <name type="scientific">Methylobacterium currus</name>
    <dbReference type="NCBI Taxonomy" id="2051553"/>
    <lineage>
        <taxon>Bacteria</taxon>
        <taxon>Pseudomonadati</taxon>
        <taxon>Pseudomonadota</taxon>
        <taxon>Alphaproteobacteria</taxon>
        <taxon>Hyphomicrobiales</taxon>
        <taxon>Methylobacteriaceae</taxon>
        <taxon>Methylobacterium</taxon>
    </lineage>
</organism>
<protein>
    <submittedName>
        <fullName evidence="1">Uncharacterized protein</fullName>
    </submittedName>
</protein>
<dbReference type="KEGG" id="mee:DA075_33185"/>
<dbReference type="AlphaFoldDB" id="A0A2R4WWS3"/>